<dbReference type="InterPro" id="IPR050131">
    <property type="entry name" value="Peptidase_S8_subtilisin-like"/>
</dbReference>
<protein>
    <submittedName>
        <fullName evidence="9">Subtilase family protein</fullName>
    </submittedName>
</protein>
<feature type="chain" id="PRO_5010713434" evidence="7">
    <location>
        <begin position="24"/>
        <end position="384"/>
    </location>
</feature>
<keyword evidence="10" id="KW-1185">Reference proteome</keyword>
<evidence type="ECO:0000313" key="10">
    <source>
        <dbReference type="Proteomes" id="UP000192840"/>
    </source>
</evidence>
<evidence type="ECO:0000313" key="9">
    <source>
        <dbReference type="EMBL" id="SMC96565.1"/>
    </source>
</evidence>
<evidence type="ECO:0000256" key="6">
    <source>
        <dbReference type="SAM" id="Phobius"/>
    </source>
</evidence>
<dbReference type="PROSITE" id="PS51892">
    <property type="entry name" value="SUBTILASE"/>
    <property type="match status" value="1"/>
</dbReference>
<name>A0A1W2DGG8_9PSEU</name>
<dbReference type="eggNOG" id="COG1404">
    <property type="taxonomic scope" value="Bacteria"/>
</dbReference>
<keyword evidence="7" id="KW-0732">Signal</keyword>
<dbReference type="PANTHER" id="PTHR43806:SF11">
    <property type="entry name" value="CEREVISIN-RELATED"/>
    <property type="match status" value="1"/>
</dbReference>
<keyword evidence="3" id="KW-0378">Hydrolase</keyword>
<feature type="signal peptide" evidence="7">
    <location>
        <begin position="1"/>
        <end position="23"/>
    </location>
</feature>
<evidence type="ECO:0000256" key="5">
    <source>
        <dbReference type="PROSITE-ProRule" id="PRU01240"/>
    </source>
</evidence>
<dbReference type="Pfam" id="PF00082">
    <property type="entry name" value="Peptidase_S8"/>
    <property type="match status" value="1"/>
</dbReference>
<sequence length="384" mass="37279">MRRHLAAACLGITLAANGGVAAAQDTALPRIPQTLRAGQACTPPSGKKVPEVPWQLPYLGADRLWPLTTGKGVTVAVVDTGVDTSVTPAEVLGDAGSDCVGHGTVLASLIAAPAKDGGKGSGLAPAARVVAARGTDKFGVATGASIAAGIDAAVAAGARIVCVGAVTAEDAPVLRQAVDRAVAAGALVVAAAGPDSGARRSGAPSTYYPAALPGVLSVAAIGPDGRPAADAVAGTLAAPGDLVVGTGPGGGQVVAAGPAFAAAHVAAAAALVRAYRPELTMADVARRLRETAYRQPGNAVVDPLAALTTGLTSGGSSSVRRDAVVVRDIPDFSGARGAALTVAGGVALGICLLAAVAVVVPRGRRRGWRAGPVDSAEMSGAPGT</sequence>
<dbReference type="Proteomes" id="UP000192840">
    <property type="component" value="Unassembled WGS sequence"/>
</dbReference>
<keyword evidence="6" id="KW-0472">Membrane</keyword>
<dbReference type="GO" id="GO:0006508">
    <property type="term" value="P:proteolysis"/>
    <property type="evidence" value="ECO:0007669"/>
    <property type="project" value="UniProtKB-KW"/>
</dbReference>
<reference evidence="10" key="1">
    <citation type="submission" date="2017-04" db="EMBL/GenBank/DDBJ databases">
        <authorList>
            <person name="Varghese N."/>
            <person name="Submissions S."/>
        </authorList>
    </citation>
    <scope>NUCLEOTIDE SEQUENCE [LARGE SCALE GENOMIC DNA]</scope>
    <source>
        <strain evidence="10">DSM 44073</strain>
    </source>
</reference>
<proteinExistence type="inferred from homology"/>
<evidence type="ECO:0000259" key="8">
    <source>
        <dbReference type="Pfam" id="PF00082"/>
    </source>
</evidence>
<dbReference type="InterPro" id="IPR000209">
    <property type="entry name" value="Peptidase_S8/S53_dom"/>
</dbReference>
<dbReference type="PANTHER" id="PTHR43806">
    <property type="entry name" value="PEPTIDASE S8"/>
    <property type="match status" value="1"/>
</dbReference>
<comment type="caution">
    <text evidence="5">Lacks conserved residue(s) required for the propagation of feature annotation.</text>
</comment>
<keyword evidence="2" id="KW-0645">Protease</keyword>
<dbReference type="RefSeq" id="WP_051769950.1">
    <property type="nucleotide sequence ID" value="NZ_FWYC01000007.1"/>
</dbReference>
<keyword evidence="4" id="KW-0720">Serine protease</keyword>
<feature type="domain" description="Peptidase S8/S53" evidence="8">
    <location>
        <begin position="70"/>
        <end position="293"/>
    </location>
</feature>
<evidence type="ECO:0000256" key="1">
    <source>
        <dbReference type="ARBA" id="ARBA00011073"/>
    </source>
</evidence>
<dbReference type="OrthoDB" id="3871186at2"/>
<feature type="transmembrane region" description="Helical" evidence="6">
    <location>
        <begin position="337"/>
        <end position="360"/>
    </location>
</feature>
<comment type="similarity">
    <text evidence="1 5">Belongs to the peptidase S8 family.</text>
</comment>
<gene>
    <name evidence="9" type="ORF">SAMN05660733_03014</name>
</gene>
<evidence type="ECO:0000256" key="7">
    <source>
        <dbReference type="SAM" id="SignalP"/>
    </source>
</evidence>
<organism evidence="9 10">
    <name type="scientific">Lentzea albidocapillata</name>
    <dbReference type="NCBI Taxonomy" id="40571"/>
    <lineage>
        <taxon>Bacteria</taxon>
        <taxon>Bacillati</taxon>
        <taxon>Actinomycetota</taxon>
        <taxon>Actinomycetes</taxon>
        <taxon>Pseudonocardiales</taxon>
        <taxon>Pseudonocardiaceae</taxon>
        <taxon>Lentzea</taxon>
    </lineage>
</organism>
<evidence type="ECO:0000256" key="3">
    <source>
        <dbReference type="ARBA" id="ARBA00022801"/>
    </source>
</evidence>
<accession>A0A1W2DGG8</accession>
<keyword evidence="6" id="KW-0812">Transmembrane</keyword>
<keyword evidence="6" id="KW-1133">Transmembrane helix</keyword>
<dbReference type="Gene3D" id="3.40.50.200">
    <property type="entry name" value="Peptidase S8/S53 domain"/>
    <property type="match status" value="1"/>
</dbReference>
<dbReference type="InterPro" id="IPR036852">
    <property type="entry name" value="Peptidase_S8/S53_dom_sf"/>
</dbReference>
<dbReference type="SUPFAM" id="SSF52743">
    <property type="entry name" value="Subtilisin-like"/>
    <property type="match status" value="1"/>
</dbReference>
<evidence type="ECO:0000256" key="2">
    <source>
        <dbReference type="ARBA" id="ARBA00022670"/>
    </source>
</evidence>
<dbReference type="AlphaFoldDB" id="A0A1W2DGG8"/>
<dbReference type="GO" id="GO:0004252">
    <property type="term" value="F:serine-type endopeptidase activity"/>
    <property type="evidence" value="ECO:0007669"/>
    <property type="project" value="InterPro"/>
</dbReference>
<dbReference type="PRINTS" id="PR00723">
    <property type="entry name" value="SUBTILISIN"/>
</dbReference>
<dbReference type="EMBL" id="FWYC01000007">
    <property type="protein sequence ID" value="SMC96565.1"/>
    <property type="molecule type" value="Genomic_DNA"/>
</dbReference>
<dbReference type="STRING" id="40571.SAMN05660733_03014"/>
<evidence type="ECO:0000256" key="4">
    <source>
        <dbReference type="ARBA" id="ARBA00022825"/>
    </source>
</evidence>
<dbReference type="InterPro" id="IPR015500">
    <property type="entry name" value="Peptidase_S8_subtilisin-rel"/>
</dbReference>